<accession>A0A8J3YRY2</accession>
<organism evidence="3 4">
    <name type="scientific">Virgisporangium aliadipatigenens</name>
    <dbReference type="NCBI Taxonomy" id="741659"/>
    <lineage>
        <taxon>Bacteria</taxon>
        <taxon>Bacillati</taxon>
        <taxon>Actinomycetota</taxon>
        <taxon>Actinomycetes</taxon>
        <taxon>Micromonosporales</taxon>
        <taxon>Micromonosporaceae</taxon>
        <taxon>Virgisporangium</taxon>
    </lineage>
</organism>
<dbReference type="AlphaFoldDB" id="A0A8J3YRY2"/>
<sequence length="187" mass="18895">MSTAARNGIVLLLVLVMCGACGGPPPQAPPASASAAPSSSTTGLGGTDLAWTQLMIPMTAQAAALLDLVAARAGDAGFAAYAARLAPAYRQETERLRAFLAAAGVPETNEHEGHDLPGMVTATDLTALGAQSGGAFDASAAGQLREEMEQSVRLARSEQQAGRDAGCKAIAADIESARTRALAEFAS</sequence>
<name>A0A8J3YRY2_9ACTN</name>
<dbReference type="InterPro" id="IPR012347">
    <property type="entry name" value="Ferritin-like"/>
</dbReference>
<keyword evidence="1" id="KW-0732">Signal</keyword>
<evidence type="ECO:0000313" key="4">
    <source>
        <dbReference type="Proteomes" id="UP000619260"/>
    </source>
</evidence>
<evidence type="ECO:0000313" key="3">
    <source>
        <dbReference type="EMBL" id="GIJ48770.1"/>
    </source>
</evidence>
<reference evidence="3" key="1">
    <citation type="submission" date="2021-01" db="EMBL/GenBank/DDBJ databases">
        <title>Whole genome shotgun sequence of Virgisporangium aliadipatigenens NBRC 105644.</title>
        <authorList>
            <person name="Komaki H."/>
            <person name="Tamura T."/>
        </authorList>
    </citation>
    <scope>NUCLEOTIDE SEQUENCE</scope>
    <source>
        <strain evidence="3">NBRC 105644</strain>
    </source>
</reference>
<comment type="caution">
    <text evidence="3">The sequence shown here is derived from an EMBL/GenBank/DDBJ whole genome shotgun (WGS) entry which is preliminary data.</text>
</comment>
<protein>
    <recommendedName>
        <fullName evidence="2">DUF305 domain-containing protein</fullName>
    </recommendedName>
</protein>
<gene>
    <name evidence="3" type="ORF">Val02_56560</name>
</gene>
<dbReference type="Gene3D" id="1.20.1260.10">
    <property type="match status" value="1"/>
</dbReference>
<dbReference type="InterPro" id="IPR005183">
    <property type="entry name" value="DUF305_CopM-like"/>
</dbReference>
<feature type="chain" id="PRO_5039656611" description="DUF305 domain-containing protein" evidence="1">
    <location>
        <begin position="23"/>
        <end position="187"/>
    </location>
</feature>
<evidence type="ECO:0000256" key="1">
    <source>
        <dbReference type="SAM" id="SignalP"/>
    </source>
</evidence>
<dbReference type="Pfam" id="PF03713">
    <property type="entry name" value="DUF305"/>
    <property type="match status" value="1"/>
</dbReference>
<feature type="domain" description="DUF305" evidence="2">
    <location>
        <begin position="48"/>
        <end position="184"/>
    </location>
</feature>
<evidence type="ECO:0000259" key="2">
    <source>
        <dbReference type="Pfam" id="PF03713"/>
    </source>
</evidence>
<feature type="signal peptide" evidence="1">
    <location>
        <begin position="1"/>
        <end position="22"/>
    </location>
</feature>
<dbReference type="EMBL" id="BOPF01000022">
    <property type="protein sequence ID" value="GIJ48770.1"/>
    <property type="molecule type" value="Genomic_DNA"/>
</dbReference>
<keyword evidence="4" id="KW-1185">Reference proteome</keyword>
<proteinExistence type="predicted"/>
<dbReference type="RefSeq" id="WP_203902244.1">
    <property type="nucleotide sequence ID" value="NZ_BOPF01000022.1"/>
</dbReference>
<dbReference type="Proteomes" id="UP000619260">
    <property type="component" value="Unassembled WGS sequence"/>
</dbReference>